<evidence type="ECO:0000313" key="2">
    <source>
        <dbReference type="Proteomes" id="UP000054560"/>
    </source>
</evidence>
<gene>
    <name evidence="1" type="ORF">SARC_07728</name>
</gene>
<proteinExistence type="predicted"/>
<dbReference type="GeneID" id="25908232"/>
<reference evidence="1 2" key="1">
    <citation type="submission" date="2011-02" db="EMBL/GenBank/DDBJ databases">
        <title>The Genome Sequence of Sphaeroforma arctica JP610.</title>
        <authorList>
            <consortium name="The Broad Institute Genome Sequencing Platform"/>
            <person name="Russ C."/>
            <person name="Cuomo C."/>
            <person name="Young S.K."/>
            <person name="Zeng Q."/>
            <person name="Gargeya S."/>
            <person name="Alvarado L."/>
            <person name="Berlin A."/>
            <person name="Chapman S.B."/>
            <person name="Chen Z."/>
            <person name="Freedman E."/>
            <person name="Gellesch M."/>
            <person name="Goldberg J."/>
            <person name="Griggs A."/>
            <person name="Gujja S."/>
            <person name="Heilman E."/>
            <person name="Heiman D."/>
            <person name="Howarth C."/>
            <person name="Mehta T."/>
            <person name="Neiman D."/>
            <person name="Pearson M."/>
            <person name="Roberts A."/>
            <person name="Saif S."/>
            <person name="Shea T."/>
            <person name="Shenoy N."/>
            <person name="Sisk P."/>
            <person name="Stolte C."/>
            <person name="Sykes S."/>
            <person name="White J."/>
            <person name="Yandava C."/>
            <person name="Burger G."/>
            <person name="Gray M.W."/>
            <person name="Holland P.W.H."/>
            <person name="King N."/>
            <person name="Lang F.B.F."/>
            <person name="Roger A.J."/>
            <person name="Ruiz-Trillo I."/>
            <person name="Haas B."/>
            <person name="Nusbaum C."/>
            <person name="Birren B."/>
        </authorList>
    </citation>
    <scope>NUCLEOTIDE SEQUENCE [LARGE SCALE GENOMIC DNA]</scope>
    <source>
        <strain evidence="1 2">JP610</strain>
    </source>
</reference>
<dbReference type="AlphaFoldDB" id="A0A0L0FT66"/>
<organism evidence="1 2">
    <name type="scientific">Sphaeroforma arctica JP610</name>
    <dbReference type="NCBI Taxonomy" id="667725"/>
    <lineage>
        <taxon>Eukaryota</taxon>
        <taxon>Ichthyosporea</taxon>
        <taxon>Ichthyophonida</taxon>
        <taxon>Sphaeroforma</taxon>
    </lineage>
</organism>
<sequence>MYALGIAYHHWINTHPQSALHTYRSQHSEGKFDFYRSRNQIVDIDEIEQVIRTALLPADVIALEHVLLCVKWTAVLLTVYTVVSVVVTRRYGCRALGKS</sequence>
<dbReference type="Proteomes" id="UP000054560">
    <property type="component" value="Unassembled WGS sequence"/>
</dbReference>
<accession>A0A0L0FT66</accession>
<protein>
    <submittedName>
        <fullName evidence="1">Uncharacterized protein</fullName>
    </submittedName>
</protein>
<name>A0A0L0FT66_9EUKA</name>
<evidence type="ECO:0000313" key="1">
    <source>
        <dbReference type="EMBL" id="KNC79889.1"/>
    </source>
</evidence>
<dbReference type="EMBL" id="KQ242228">
    <property type="protein sequence ID" value="KNC79889.1"/>
    <property type="molecule type" value="Genomic_DNA"/>
</dbReference>
<keyword evidence="2" id="KW-1185">Reference proteome</keyword>
<dbReference type="RefSeq" id="XP_014153791.1">
    <property type="nucleotide sequence ID" value="XM_014298316.1"/>
</dbReference>